<feature type="transmembrane region" description="Helical" evidence="1">
    <location>
        <begin position="374"/>
        <end position="393"/>
    </location>
</feature>
<dbReference type="Proteomes" id="UP000290819">
    <property type="component" value="Unassembled WGS sequence"/>
</dbReference>
<keyword evidence="1" id="KW-0472">Membrane</keyword>
<feature type="transmembrane region" description="Helical" evidence="1">
    <location>
        <begin position="192"/>
        <end position="214"/>
    </location>
</feature>
<comment type="caution">
    <text evidence="2">The sequence shown here is derived from an EMBL/GenBank/DDBJ whole genome shotgun (WGS) entry which is preliminary data.</text>
</comment>
<reference evidence="2 3" key="1">
    <citation type="submission" date="2017-03" db="EMBL/GenBank/DDBJ databases">
        <authorList>
            <person name="Safronova V.I."/>
            <person name="Sazanova A.L."/>
            <person name="Chirak E.R."/>
        </authorList>
    </citation>
    <scope>NUCLEOTIDE SEQUENCE [LARGE SCALE GENOMIC DNA]</scope>
    <source>
        <strain evidence="2 3">Opo-243</strain>
    </source>
</reference>
<protein>
    <recommendedName>
        <fullName evidence="4">Polysaccharide biosynthesis protein</fullName>
    </recommendedName>
</protein>
<evidence type="ECO:0000313" key="3">
    <source>
        <dbReference type="Proteomes" id="UP000290819"/>
    </source>
</evidence>
<feature type="transmembrane region" description="Helical" evidence="1">
    <location>
        <begin position="303"/>
        <end position="323"/>
    </location>
</feature>
<feature type="transmembrane region" description="Helical" evidence="1">
    <location>
        <begin position="59"/>
        <end position="83"/>
    </location>
</feature>
<feature type="transmembrane region" description="Helical" evidence="1">
    <location>
        <begin position="399"/>
        <end position="421"/>
    </location>
</feature>
<keyword evidence="1" id="KW-0812">Transmembrane</keyword>
<dbReference type="AlphaFoldDB" id="A0A4Q1VR95"/>
<evidence type="ECO:0000313" key="2">
    <source>
        <dbReference type="EMBL" id="RXT54046.1"/>
    </source>
</evidence>
<proteinExistence type="predicted"/>
<feature type="transmembrane region" description="Helical" evidence="1">
    <location>
        <begin position="95"/>
        <end position="117"/>
    </location>
</feature>
<sequence length="466" mass="48144">MLALARTAIMRASRILRKSAVLITNSGALAIGTVATAGLGFVYWWLAARMFPPEVIGNAFALLSVIGLVALLGEAGVGTLLIGEIVRHPGQEAGLAGAAACIAATLAVGLALVFVFAEAQLSSASPIDSWFEAGLFVLGCSLTAFSFVLEQALVGSLRGSARMVRQILFSTLKLMLIVAAATAGFVSDAAILFTWVAGLLASWIGLDLLTGGGARRLVGAPDFSLLYTLRDKVLGHYALDVSVQAPTIIMPYLVLVLLSPTINAAFASLWMLVSMAALIPAALATVLFPAVRANSKQFGHDMLVSLSASLLFSLVCAALVLAFSRQLLALFNPAYPEIAGSSLRLLGFSLLGLTFKFHACALARLGDKMRKASYWFALGGLLEFGFAIAGAKLNGLEGLVVGWTFAVSVEGACSALVLAFVRTLVSDAGPAGGGLAPFQETSDHRTEASAANLIAGAPSQSAPAAG</sequence>
<name>A0A4Q1VR95_9BRAD</name>
<feature type="transmembrane region" description="Helical" evidence="1">
    <location>
        <begin position="167"/>
        <end position="186"/>
    </location>
</feature>
<organism evidence="2 3">
    <name type="scientific">Bradyrhizobium betae</name>
    <dbReference type="NCBI Taxonomy" id="244734"/>
    <lineage>
        <taxon>Bacteria</taxon>
        <taxon>Pseudomonadati</taxon>
        <taxon>Pseudomonadota</taxon>
        <taxon>Alphaproteobacteria</taxon>
        <taxon>Hyphomicrobiales</taxon>
        <taxon>Nitrobacteraceae</taxon>
        <taxon>Bradyrhizobium</taxon>
    </lineage>
</organism>
<evidence type="ECO:0008006" key="4">
    <source>
        <dbReference type="Google" id="ProtNLM"/>
    </source>
</evidence>
<gene>
    <name evidence="2" type="ORF">B5V03_00835</name>
</gene>
<feature type="transmembrane region" description="Helical" evidence="1">
    <location>
        <begin position="264"/>
        <end position="291"/>
    </location>
</feature>
<dbReference type="OrthoDB" id="8402408at2"/>
<feature type="transmembrane region" description="Helical" evidence="1">
    <location>
        <begin position="129"/>
        <end position="155"/>
    </location>
</feature>
<feature type="transmembrane region" description="Helical" evidence="1">
    <location>
        <begin position="343"/>
        <end position="362"/>
    </location>
</feature>
<dbReference type="RefSeq" id="WP_129267386.1">
    <property type="nucleotide sequence ID" value="NZ_MZXW01000004.1"/>
</dbReference>
<keyword evidence="3" id="KW-1185">Reference proteome</keyword>
<feature type="transmembrane region" description="Helical" evidence="1">
    <location>
        <begin position="234"/>
        <end position="258"/>
    </location>
</feature>
<evidence type="ECO:0000256" key="1">
    <source>
        <dbReference type="SAM" id="Phobius"/>
    </source>
</evidence>
<accession>A0A4Q1VR95</accession>
<dbReference type="EMBL" id="MZXW01000004">
    <property type="protein sequence ID" value="RXT54046.1"/>
    <property type="molecule type" value="Genomic_DNA"/>
</dbReference>
<keyword evidence="1" id="KW-1133">Transmembrane helix</keyword>
<feature type="transmembrane region" description="Helical" evidence="1">
    <location>
        <begin position="21"/>
        <end position="47"/>
    </location>
</feature>